<organism evidence="1 2">
    <name type="scientific">Phytophthora sojae (strain P6497)</name>
    <name type="common">Soybean stem and root rot agent</name>
    <name type="synonym">Phytophthora megasperma f. sp. glycines</name>
    <dbReference type="NCBI Taxonomy" id="1094619"/>
    <lineage>
        <taxon>Eukaryota</taxon>
        <taxon>Sar</taxon>
        <taxon>Stramenopiles</taxon>
        <taxon>Oomycota</taxon>
        <taxon>Peronosporomycetes</taxon>
        <taxon>Peronosporales</taxon>
        <taxon>Peronosporaceae</taxon>
        <taxon>Phytophthora</taxon>
    </lineage>
</organism>
<gene>
    <name evidence="1" type="ORF">PHYSODRAFT_313924</name>
</gene>
<evidence type="ECO:0000313" key="2">
    <source>
        <dbReference type="Proteomes" id="UP000002640"/>
    </source>
</evidence>
<dbReference type="AlphaFoldDB" id="G4ZB44"/>
<dbReference type="KEGG" id="psoj:PHYSODRAFT_313924"/>
<proteinExistence type="predicted"/>
<name>G4ZB44_PHYSP</name>
<dbReference type="EMBL" id="JH159153">
    <property type="protein sequence ID" value="EGZ22010.1"/>
    <property type="molecule type" value="Genomic_DNA"/>
</dbReference>
<reference evidence="1 2" key="1">
    <citation type="journal article" date="2006" name="Science">
        <title>Phytophthora genome sequences uncover evolutionary origins and mechanisms of pathogenesis.</title>
        <authorList>
            <person name="Tyler B.M."/>
            <person name="Tripathy S."/>
            <person name="Zhang X."/>
            <person name="Dehal P."/>
            <person name="Jiang R.H."/>
            <person name="Aerts A."/>
            <person name="Arredondo F.D."/>
            <person name="Baxter L."/>
            <person name="Bensasson D."/>
            <person name="Beynon J.L."/>
            <person name="Chapman J."/>
            <person name="Damasceno C.M."/>
            <person name="Dorrance A.E."/>
            <person name="Dou D."/>
            <person name="Dickerman A.W."/>
            <person name="Dubchak I.L."/>
            <person name="Garbelotto M."/>
            <person name="Gijzen M."/>
            <person name="Gordon S.G."/>
            <person name="Govers F."/>
            <person name="Grunwald N.J."/>
            <person name="Huang W."/>
            <person name="Ivors K.L."/>
            <person name="Jones R.W."/>
            <person name="Kamoun S."/>
            <person name="Krampis K."/>
            <person name="Lamour K.H."/>
            <person name="Lee M.K."/>
            <person name="McDonald W.H."/>
            <person name="Medina M."/>
            <person name="Meijer H.J."/>
            <person name="Nordberg E.K."/>
            <person name="Maclean D.J."/>
            <person name="Ospina-Giraldo M.D."/>
            <person name="Morris P.F."/>
            <person name="Phuntumart V."/>
            <person name="Putnam N.H."/>
            <person name="Rash S."/>
            <person name="Rose J.K."/>
            <person name="Sakihama Y."/>
            <person name="Salamov A.A."/>
            <person name="Savidor A."/>
            <person name="Scheuring C.F."/>
            <person name="Smith B.M."/>
            <person name="Sobral B.W."/>
            <person name="Terry A."/>
            <person name="Torto-Alalibo T.A."/>
            <person name="Win J."/>
            <person name="Xu Z."/>
            <person name="Zhang H."/>
            <person name="Grigoriev I.V."/>
            <person name="Rokhsar D.S."/>
            <person name="Boore J.L."/>
        </authorList>
    </citation>
    <scope>NUCLEOTIDE SEQUENCE [LARGE SCALE GENOMIC DNA]</scope>
    <source>
        <strain evidence="1 2">P6497</strain>
    </source>
</reference>
<dbReference type="GeneID" id="20643665"/>
<dbReference type="InParanoid" id="G4ZB44"/>
<evidence type="ECO:0000313" key="1">
    <source>
        <dbReference type="EMBL" id="EGZ22010.1"/>
    </source>
</evidence>
<accession>G4ZB44</accession>
<sequence>MTELSEVEATLASLLDAVVLSADRSDDTARNVEVLPIGGYLWKFPSEGSNRSGMISMAVPPPAPQIREYPRKCDRCGTCWVSDHRYELDHLRRCSTQEYADNPEDIKLDAAKLGVARRVWCEVDGSFSRLEWRHSRELDGEDTTASATNFVTFADITEVSRWS</sequence>
<protein>
    <submittedName>
        <fullName evidence="1">Uncharacterized protein</fullName>
    </submittedName>
</protein>
<dbReference type="Proteomes" id="UP000002640">
    <property type="component" value="Unassembled WGS sequence"/>
</dbReference>
<keyword evidence="2" id="KW-1185">Reference proteome</keyword>
<dbReference type="OMA" id="IREYPRK"/>
<dbReference type="RefSeq" id="XP_009524727.1">
    <property type="nucleotide sequence ID" value="XM_009526432.1"/>
</dbReference>